<accession>A0A915U1B9</accession>
<sequence>MPSGKDGHGTGCLHRRLPAGSRKRPGLHRPASGTFAYDIYDVGVNQILKGPIGFVGGVGAMVAAGVMAIRQMLLPAAATVLGGAFLLKADSVVSTLGAIIS</sequence>
<dbReference type="EMBL" id="AP024233">
    <property type="protein sequence ID" value="BCO09249.1"/>
    <property type="molecule type" value="Genomic_DNA"/>
</dbReference>
<keyword evidence="2" id="KW-0812">Transmembrane</keyword>
<dbReference type="KEGG" id="ddu:GF1_16250"/>
<reference evidence="3" key="1">
    <citation type="submission" date="2020-12" db="EMBL/GenBank/DDBJ databases">
        <title>Desulfobium dissulfuricans gen. nov., sp. nov., a novel mesophilic, sulfate-reducing bacterium isolated from a deep-sea hydrothermal vent.</title>
        <authorList>
            <person name="Hashimoto Y."/>
            <person name="Tame A."/>
            <person name="Sawayama S."/>
            <person name="Miyazaki J."/>
            <person name="Takai K."/>
            <person name="Nakagawa S."/>
        </authorList>
    </citation>
    <scope>NUCLEOTIDE SEQUENCE</scope>
    <source>
        <strain evidence="3">GF1</strain>
    </source>
</reference>
<feature type="compositionally biased region" description="Basic residues" evidence="1">
    <location>
        <begin position="13"/>
        <end position="27"/>
    </location>
</feature>
<dbReference type="AlphaFoldDB" id="A0A915U1B9"/>
<name>A0A915U1B9_9BACT</name>
<organism evidence="3 4">
    <name type="scientific">Desulfolithobacter dissulfuricans</name>
    <dbReference type="NCBI Taxonomy" id="2795293"/>
    <lineage>
        <taxon>Bacteria</taxon>
        <taxon>Pseudomonadati</taxon>
        <taxon>Thermodesulfobacteriota</taxon>
        <taxon>Desulfobulbia</taxon>
        <taxon>Desulfobulbales</taxon>
        <taxon>Desulfobulbaceae</taxon>
        <taxon>Desulfolithobacter</taxon>
    </lineage>
</organism>
<evidence type="ECO:0000313" key="4">
    <source>
        <dbReference type="Proteomes" id="UP001063350"/>
    </source>
</evidence>
<proteinExistence type="predicted"/>
<dbReference type="Proteomes" id="UP001063350">
    <property type="component" value="Chromosome"/>
</dbReference>
<keyword evidence="4" id="KW-1185">Reference proteome</keyword>
<evidence type="ECO:0000256" key="1">
    <source>
        <dbReference type="SAM" id="MobiDB-lite"/>
    </source>
</evidence>
<feature type="transmembrane region" description="Helical" evidence="2">
    <location>
        <begin position="50"/>
        <end position="69"/>
    </location>
</feature>
<evidence type="ECO:0000256" key="2">
    <source>
        <dbReference type="SAM" id="Phobius"/>
    </source>
</evidence>
<evidence type="ECO:0000313" key="3">
    <source>
        <dbReference type="EMBL" id="BCO09249.1"/>
    </source>
</evidence>
<gene>
    <name evidence="3" type="ORF">GF1_16250</name>
</gene>
<keyword evidence="2" id="KW-1133">Transmembrane helix</keyword>
<keyword evidence="2" id="KW-0472">Membrane</keyword>
<dbReference type="RefSeq" id="WP_267926006.1">
    <property type="nucleotide sequence ID" value="NZ_AP024233.1"/>
</dbReference>
<feature type="region of interest" description="Disordered" evidence="1">
    <location>
        <begin position="1"/>
        <end position="31"/>
    </location>
</feature>
<protein>
    <submittedName>
        <fullName evidence="3">Uncharacterized protein</fullName>
    </submittedName>
</protein>